<dbReference type="Pfam" id="PF20044">
    <property type="entry name" value="DUF6446"/>
    <property type="match status" value="1"/>
</dbReference>
<gene>
    <name evidence="2" type="ORF">SAMN05421757_102745</name>
</gene>
<evidence type="ECO:0000313" key="3">
    <source>
        <dbReference type="Proteomes" id="UP000198426"/>
    </source>
</evidence>
<keyword evidence="1" id="KW-0472">Membrane</keyword>
<evidence type="ECO:0000256" key="1">
    <source>
        <dbReference type="SAM" id="Phobius"/>
    </source>
</evidence>
<feature type="transmembrane region" description="Helical" evidence="1">
    <location>
        <begin position="6"/>
        <end position="24"/>
    </location>
</feature>
<dbReference type="Proteomes" id="UP000198426">
    <property type="component" value="Unassembled WGS sequence"/>
</dbReference>
<dbReference type="RefSeq" id="WP_089232450.1">
    <property type="nucleotide sequence ID" value="NZ_FZOY01000002.1"/>
</dbReference>
<accession>A0A239FNX2</accession>
<proteinExistence type="predicted"/>
<reference evidence="2 3" key="1">
    <citation type="submission" date="2017-06" db="EMBL/GenBank/DDBJ databases">
        <authorList>
            <person name="Kim H.J."/>
            <person name="Triplett B.A."/>
        </authorList>
    </citation>
    <scope>NUCLEOTIDE SEQUENCE [LARGE SCALE GENOMIC DNA]</scope>
    <source>
        <strain evidence="2 3">DSM 29339</strain>
    </source>
</reference>
<name>A0A239FNX2_9RHOB</name>
<dbReference type="InterPro" id="IPR045616">
    <property type="entry name" value="DUF6446"/>
</dbReference>
<protein>
    <recommendedName>
        <fullName evidence="4">Histidine kinase</fullName>
    </recommendedName>
</protein>
<keyword evidence="1" id="KW-1133">Transmembrane helix</keyword>
<evidence type="ECO:0000313" key="2">
    <source>
        <dbReference type="EMBL" id="SNS57932.1"/>
    </source>
</evidence>
<dbReference type="OrthoDB" id="7819947at2"/>
<evidence type="ECO:0008006" key="4">
    <source>
        <dbReference type="Google" id="ProtNLM"/>
    </source>
</evidence>
<keyword evidence="1" id="KW-0812">Transmembrane</keyword>
<sequence length="155" mass="16952">MSGKIIGGGIVAIALIFGALVYYLQEYYYYEEVAASPEEISLTLIGGAPEPILAENIEAIDATSSPIRYRACFTTPMSLSMLTETYEPYAEAVPLVGPRWFGCFDAQEVGEALERGEALAFLGQKDVANGVDRVVAIFEDGRGYVWHQVNEEISK</sequence>
<keyword evidence="3" id="KW-1185">Reference proteome</keyword>
<dbReference type="AlphaFoldDB" id="A0A239FNX2"/>
<organism evidence="2 3">
    <name type="scientific">Tropicimonas sediminicola</name>
    <dbReference type="NCBI Taxonomy" id="1031541"/>
    <lineage>
        <taxon>Bacteria</taxon>
        <taxon>Pseudomonadati</taxon>
        <taxon>Pseudomonadota</taxon>
        <taxon>Alphaproteobacteria</taxon>
        <taxon>Rhodobacterales</taxon>
        <taxon>Roseobacteraceae</taxon>
        <taxon>Tropicimonas</taxon>
    </lineage>
</organism>
<dbReference type="EMBL" id="FZOY01000002">
    <property type="protein sequence ID" value="SNS57932.1"/>
    <property type="molecule type" value="Genomic_DNA"/>
</dbReference>